<accession>A0A2G6KGA8</accession>
<dbReference type="EMBL" id="PDSK01000078">
    <property type="protein sequence ID" value="PIE34704.1"/>
    <property type="molecule type" value="Genomic_DNA"/>
</dbReference>
<evidence type="ECO:0000313" key="1">
    <source>
        <dbReference type="EMBL" id="PIE34704.1"/>
    </source>
</evidence>
<gene>
    <name evidence="1" type="ORF">CSA56_06950</name>
</gene>
<dbReference type="AlphaFoldDB" id="A0A2G6KGA8"/>
<reference evidence="1 2" key="1">
    <citation type="submission" date="2017-10" db="EMBL/GenBank/DDBJ databases">
        <title>Novel microbial diversity and functional potential in the marine mammal oral microbiome.</title>
        <authorList>
            <person name="Dudek N.K."/>
            <person name="Sun C.L."/>
            <person name="Burstein D."/>
            <person name="Kantor R.S."/>
            <person name="Aliaga Goltsman D.S."/>
            <person name="Bik E.M."/>
            <person name="Thomas B.C."/>
            <person name="Banfield J.F."/>
            <person name="Relman D.A."/>
        </authorList>
    </citation>
    <scope>NUCLEOTIDE SEQUENCE [LARGE SCALE GENOMIC DNA]</scope>
    <source>
        <strain evidence="1">DOLJORAL78_47_16</strain>
    </source>
</reference>
<dbReference type="Proteomes" id="UP000230821">
    <property type="component" value="Unassembled WGS sequence"/>
</dbReference>
<organism evidence="1 2">
    <name type="scientific">candidate division KSB3 bacterium</name>
    <dbReference type="NCBI Taxonomy" id="2044937"/>
    <lineage>
        <taxon>Bacteria</taxon>
        <taxon>candidate division KSB3</taxon>
    </lineage>
</organism>
<evidence type="ECO:0000313" key="2">
    <source>
        <dbReference type="Proteomes" id="UP000230821"/>
    </source>
</evidence>
<name>A0A2G6KGA8_9BACT</name>
<sequence>MGQKMTWEEMKQHFPNEWLLIVDFDLDESGHLMASVVECHSKEKTVVYRLPTLQKSSTFRYTGESTFSGLRSHAEISHLL</sequence>
<proteinExistence type="predicted"/>
<comment type="caution">
    <text evidence="1">The sequence shown here is derived from an EMBL/GenBank/DDBJ whole genome shotgun (WGS) entry which is preliminary data.</text>
</comment>
<protein>
    <submittedName>
        <fullName evidence="1">Uncharacterized protein</fullName>
    </submittedName>
</protein>